<evidence type="ECO:0000313" key="5">
    <source>
        <dbReference type="Proteomes" id="UP000017081"/>
    </source>
</evidence>
<dbReference type="CDD" id="cd03809">
    <property type="entry name" value="GT4_MtfB-like"/>
    <property type="match status" value="1"/>
</dbReference>
<evidence type="ECO:0000259" key="3">
    <source>
        <dbReference type="Pfam" id="PF13439"/>
    </source>
</evidence>
<evidence type="ECO:0000256" key="1">
    <source>
        <dbReference type="ARBA" id="ARBA00022679"/>
    </source>
</evidence>
<dbReference type="Pfam" id="PF00534">
    <property type="entry name" value="Glycos_transf_1"/>
    <property type="match status" value="1"/>
</dbReference>
<dbReference type="PANTHER" id="PTHR46401">
    <property type="entry name" value="GLYCOSYLTRANSFERASE WBBK-RELATED"/>
    <property type="match status" value="1"/>
</dbReference>
<protein>
    <submittedName>
        <fullName evidence="4">Glycosyltransferase, group 1 family protein</fullName>
    </submittedName>
</protein>
<proteinExistence type="predicted"/>
<accession>U7V3J7</accession>
<sequence>MWIINGRFLTQGITGVQRFAHEIIRELDNVVKPREYKILVPKNIVYKELKYKNIEIEICGNLEGHLWEQLELPLYVKKNKGQLLNLCNTAPIINPGVIAIHDIQTKVHPEFFSKKFALWYNILNYFNIKNSKKIITVSEFSKNEIIKYYGVSKDKIQVIYNGWQHMDRIKQSEDILNKFNIKTGEYILGVSSLNPNKNFKYILELAKLHPEYKFVIVGKKNSTIFKEIIVEELKNLIWTDYVNDEELKSLYASAKAFIFPSFYEGFGIPPLEAIACGCKNIFVSDTSCLSEVFEDSVSYINPKTIKKLHFIYTKNSQNILKKFEWKVSAQKIKNMLNRLTI</sequence>
<dbReference type="STRING" id="1319815.HMPREF0202_02683"/>
<dbReference type="Gene3D" id="3.40.50.2000">
    <property type="entry name" value="Glycogen Phosphorylase B"/>
    <property type="match status" value="2"/>
</dbReference>
<dbReference type="PATRIC" id="fig|1319815.3.peg.2568"/>
<organism evidence="4 5">
    <name type="scientific">Cetobacterium somerae ATCC BAA-474</name>
    <dbReference type="NCBI Taxonomy" id="1319815"/>
    <lineage>
        <taxon>Bacteria</taxon>
        <taxon>Fusobacteriati</taxon>
        <taxon>Fusobacteriota</taxon>
        <taxon>Fusobacteriia</taxon>
        <taxon>Fusobacteriales</taxon>
        <taxon>Fusobacteriaceae</taxon>
        <taxon>Cetobacterium</taxon>
    </lineage>
</organism>
<dbReference type="HOGENOM" id="CLU_009583_27_2_0"/>
<keyword evidence="5" id="KW-1185">Reference proteome</keyword>
<name>U7V3J7_9FUSO</name>
<dbReference type="GO" id="GO:0016757">
    <property type="term" value="F:glycosyltransferase activity"/>
    <property type="evidence" value="ECO:0007669"/>
    <property type="project" value="InterPro"/>
</dbReference>
<dbReference type="RefSeq" id="WP_023052211.1">
    <property type="nucleotide sequence ID" value="NZ_CP173065.2"/>
</dbReference>
<dbReference type="Pfam" id="PF13439">
    <property type="entry name" value="Glyco_transf_4"/>
    <property type="match status" value="1"/>
</dbReference>
<reference evidence="4 5" key="1">
    <citation type="submission" date="2013-08" db="EMBL/GenBank/DDBJ databases">
        <authorList>
            <person name="Weinstock G."/>
            <person name="Sodergren E."/>
            <person name="Wylie T."/>
            <person name="Fulton L."/>
            <person name="Fulton R."/>
            <person name="Fronick C."/>
            <person name="O'Laughlin M."/>
            <person name="Godfrey J."/>
            <person name="Miner T."/>
            <person name="Herter B."/>
            <person name="Appelbaum E."/>
            <person name="Cordes M."/>
            <person name="Lek S."/>
            <person name="Wollam A."/>
            <person name="Pepin K.H."/>
            <person name="Palsikar V.B."/>
            <person name="Mitreva M."/>
            <person name="Wilson R.K."/>
        </authorList>
    </citation>
    <scope>NUCLEOTIDE SEQUENCE [LARGE SCALE GENOMIC DNA]</scope>
    <source>
        <strain evidence="4 5">ATCC BAA-474</strain>
    </source>
</reference>
<dbReference type="PANTHER" id="PTHR46401:SF2">
    <property type="entry name" value="GLYCOSYLTRANSFERASE WBBK-RELATED"/>
    <property type="match status" value="1"/>
</dbReference>
<dbReference type="SUPFAM" id="SSF53756">
    <property type="entry name" value="UDP-Glycosyltransferase/glycogen phosphorylase"/>
    <property type="match status" value="1"/>
</dbReference>
<dbReference type="EMBL" id="AXZF01000146">
    <property type="protein sequence ID" value="ERT66125.1"/>
    <property type="molecule type" value="Genomic_DNA"/>
</dbReference>
<gene>
    <name evidence="4" type="ORF">HMPREF0202_02683</name>
</gene>
<dbReference type="eggNOG" id="COG0438">
    <property type="taxonomic scope" value="Bacteria"/>
</dbReference>
<comment type="caution">
    <text evidence="4">The sequence shown here is derived from an EMBL/GenBank/DDBJ whole genome shotgun (WGS) entry which is preliminary data.</text>
</comment>
<dbReference type="AlphaFoldDB" id="U7V3J7"/>
<dbReference type="InterPro" id="IPR001296">
    <property type="entry name" value="Glyco_trans_1"/>
</dbReference>
<feature type="domain" description="Glycosyltransferase subfamily 4-like N-terminal" evidence="3">
    <location>
        <begin position="97"/>
        <end position="162"/>
    </location>
</feature>
<evidence type="ECO:0000313" key="4">
    <source>
        <dbReference type="EMBL" id="ERT66125.1"/>
    </source>
</evidence>
<evidence type="ECO:0000259" key="2">
    <source>
        <dbReference type="Pfam" id="PF00534"/>
    </source>
</evidence>
<keyword evidence="1 4" id="KW-0808">Transferase</keyword>
<dbReference type="Proteomes" id="UP000017081">
    <property type="component" value="Unassembled WGS sequence"/>
</dbReference>
<dbReference type="InterPro" id="IPR028098">
    <property type="entry name" value="Glyco_trans_4-like_N"/>
</dbReference>
<feature type="domain" description="Glycosyl transferase family 1" evidence="2">
    <location>
        <begin position="173"/>
        <end position="297"/>
    </location>
</feature>